<name>A0A1M7BE75_9BRAD</name>
<dbReference type="GO" id="GO:0016874">
    <property type="term" value="F:ligase activity"/>
    <property type="evidence" value="ECO:0007669"/>
    <property type="project" value="UniProtKB-KW"/>
</dbReference>
<feature type="transmembrane region" description="Helical" evidence="5">
    <location>
        <begin position="77"/>
        <end position="96"/>
    </location>
</feature>
<evidence type="ECO:0000313" key="8">
    <source>
        <dbReference type="Proteomes" id="UP000189935"/>
    </source>
</evidence>
<dbReference type="EMBL" id="LT670844">
    <property type="protein sequence ID" value="SHL52909.1"/>
    <property type="molecule type" value="Genomic_DNA"/>
</dbReference>
<dbReference type="PANTHER" id="PTHR37422">
    <property type="entry name" value="TEICHURONIC ACID BIOSYNTHESIS PROTEIN TUAE"/>
    <property type="match status" value="1"/>
</dbReference>
<dbReference type="Pfam" id="PF04932">
    <property type="entry name" value="Wzy_C"/>
    <property type="match status" value="1"/>
</dbReference>
<accession>A0A1M7BE75</accession>
<evidence type="ECO:0000259" key="6">
    <source>
        <dbReference type="Pfam" id="PF04932"/>
    </source>
</evidence>
<evidence type="ECO:0000313" key="7">
    <source>
        <dbReference type="EMBL" id="SHL52909.1"/>
    </source>
</evidence>
<dbReference type="InterPro" id="IPR051533">
    <property type="entry name" value="WaaL-like"/>
</dbReference>
<keyword evidence="7" id="KW-0436">Ligase</keyword>
<organism evidence="7 8">
    <name type="scientific">Bradyrhizobium lablabi</name>
    <dbReference type="NCBI Taxonomy" id="722472"/>
    <lineage>
        <taxon>Bacteria</taxon>
        <taxon>Pseudomonadati</taxon>
        <taxon>Pseudomonadota</taxon>
        <taxon>Alphaproteobacteria</taxon>
        <taxon>Hyphomicrobiales</taxon>
        <taxon>Nitrobacteraceae</taxon>
        <taxon>Bradyrhizobium</taxon>
    </lineage>
</organism>
<feature type="transmembrane region" description="Helical" evidence="5">
    <location>
        <begin position="48"/>
        <end position="65"/>
    </location>
</feature>
<evidence type="ECO:0000256" key="4">
    <source>
        <dbReference type="ARBA" id="ARBA00023136"/>
    </source>
</evidence>
<feature type="transmembrane region" description="Helical" evidence="5">
    <location>
        <begin position="222"/>
        <end position="240"/>
    </location>
</feature>
<feature type="transmembrane region" description="Helical" evidence="5">
    <location>
        <begin position="246"/>
        <end position="265"/>
    </location>
</feature>
<feature type="transmembrane region" description="Helical" evidence="5">
    <location>
        <begin position="170"/>
        <end position="192"/>
    </location>
</feature>
<dbReference type="InterPro" id="IPR007016">
    <property type="entry name" value="O-antigen_ligase-rel_domated"/>
</dbReference>
<feature type="transmembrane region" description="Helical" evidence="5">
    <location>
        <begin position="129"/>
        <end position="149"/>
    </location>
</feature>
<dbReference type="Proteomes" id="UP000189935">
    <property type="component" value="Chromosome I"/>
</dbReference>
<evidence type="ECO:0000256" key="5">
    <source>
        <dbReference type="SAM" id="Phobius"/>
    </source>
</evidence>
<dbReference type="PANTHER" id="PTHR37422:SF17">
    <property type="entry name" value="O-ANTIGEN LIGASE"/>
    <property type="match status" value="1"/>
</dbReference>
<evidence type="ECO:0000256" key="2">
    <source>
        <dbReference type="ARBA" id="ARBA00022692"/>
    </source>
</evidence>
<feature type="transmembrane region" description="Helical" evidence="5">
    <location>
        <begin position="354"/>
        <end position="376"/>
    </location>
</feature>
<feature type="transmembrane region" description="Helical" evidence="5">
    <location>
        <begin position="198"/>
        <end position="215"/>
    </location>
</feature>
<dbReference type="OrthoDB" id="8215494at2"/>
<evidence type="ECO:0000256" key="1">
    <source>
        <dbReference type="ARBA" id="ARBA00004141"/>
    </source>
</evidence>
<dbReference type="AlphaFoldDB" id="A0A1M7BE75"/>
<dbReference type="GO" id="GO:0016020">
    <property type="term" value="C:membrane"/>
    <property type="evidence" value="ECO:0007669"/>
    <property type="project" value="UniProtKB-SubCell"/>
</dbReference>
<feature type="transmembrane region" description="Helical" evidence="5">
    <location>
        <begin position="103"/>
        <end position="123"/>
    </location>
</feature>
<evidence type="ECO:0000256" key="3">
    <source>
        <dbReference type="ARBA" id="ARBA00022989"/>
    </source>
</evidence>
<reference evidence="7 8" key="1">
    <citation type="submission" date="2016-11" db="EMBL/GenBank/DDBJ databases">
        <authorList>
            <person name="Jaros S."/>
            <person name="Januszkiewicz K."/>
            <person name="Wedrychowicz H."/>
        </authorList>
    </citation>
    <scope>NUCLEOTIDE SEQUENCE [LARGE SCALE GENOMIC DNA]</scope>
    <source>
        <strain evidence="7 8">GAS499</strain>
    </source>
</reference>
<protein>
    <submittedName>
        <fullName evidence="7">O-antigen ligase</fullName>
    </submittedName>
</protein>
<feature type="transmembrane region" description="Helical" evidence="5">
    <location>
        <begin position="20"/>
        <end position="41"/>
    </location>
</feature>
<dbReference type="RefSeq" id="WP_079543344.1">
    <property type="nucleotide sequence ID" value="NZ_LT670844.1"/>
</dbReference>
<comment type="subcellular location">
    <subcellularLocation>
        <location evidence="1">Membrane</location>
        <topology evidence="1">Multi-pass membrane protein</topology>
    </subcellularLocation>
</comment>
<sequence length="455" mass="49580">MTTDSPRQFLYFTKDEKGPLAGVTAAVVTTAAFAKMFLPFYFIGSTGIFAVASVLGVTLIAIGWRPLYDMATKVPDILLLLALFYGLVIANFLFYSRPAVPTTHLLGILIFHGLFIIFGFAAARALRPVLVMLLGAGAIFSVVLVQHIIRFGVLMQDGYLRDIFGVGDRIIYIAFQQEIGIMLGLAALAALGLSSNRAWRILSICALPVVLVVLVHISARGALIAFVCSLIFLASAAIWVRSKKLAVFGIIAVVAVGTVASGLFYERALHDRDIDGVAADAISRTIREIHNPTPGLRLEIWSQAWHRIIAEPNRLLFGRGIGIYPVDEGYGPPDWPLHRTIASRVYPHNVHLEMLYEAGIAGLLLFSVLTLSPLVISLRHWPSLTLAQKAAVSMYVFHIAGSEFSGAFAIAYLDQFFFALTVGIIALRRMDDALAPGLTPSREKLDPRHGAQVLS</sequence>
<keyword evidence="2 5" id="KW-0812">Transmembrane</keyword>
<keyword evidence="3 5" id="KW-1133">Transmembrane helix</keyword>
<proteinExistence type="predicted"/>
<gene>
    <name evidence="7" type="ORF">SAMN05444159_6115</name>
</gene>
<feature type="domain" description="O-antigen ligase-related" evidence="6">
    <location>
        <begin position="210"/>
        <end position="366"/>
    </location>
</feature>
<keyword evidence="4 5" id="KW-0472">Membrane</keyword>